<reference evidence="5" key="1">
    <citation type="submission" date="2018-05" db="EMBL/GenBank/DDBJ databases">
        <authorList>
            <person name="Lanie J.A."/>
            <person name="Ng W.-L."/>
            <person name="Kazmierczak K.M."/>
            <person name="Andrzejewski T.M."/>
            <person name="Davidsen T.M."/>
            <person name="Wayne K.J."/>
            <person name="Tettelin H."/>
            <person name="Glass J.I."/>
            <person name="Rusch D."/>
            <person name="Podicherti R."/>
            <person name="Tsui H.-C.T."/>
            <person name="Winkler M.E."/>
        </authorList>
    </citation>
    <scope>NUCLEOTIDE SEQUENCE</scope>
</reference>
<proteinExistence type="predicted"/>
<evidence type="ECO:0000256" key="1">
    <source>
        <dbReference type="ARBA" id="ARBA00022670"/>
    </source>
</evidence>
<dbReference type="Gene3D" id="2.140.10.30">
    <property type="entry name" value="Dipeptidylpeptidase IV, N-terminal domain"/>
    <property type="match status" value="1"/>
</dbReference>
<dbReference type="InterPro" id="IPR029058">
    <property type="entry name" value="AB_hydrolase_fold"/>
</dbReference>
<dbReference type="InterPro" id="IPR002471">
    <property type="entry name" value="Pept_S9_AS"/>
</dbReference>
<dbReference type="GO" id="GO:0004252">
    <property type="term" value="F:serine-type endopeptidase activity"/>
    <property type="evidence" value="ECO:0007669"/>
    <property type="project" value="InterPro"/>
</dbReference>
<dbReference type="AlphaFoldDB" id="A0A381U707"/>
<dbReference type="GO" id="GO:0006508">
    <property type="term" value="P:proteolysis"/>
    <property type="evidence" value="ECO:0007669"/>
    <property type="project" value="UniProtKB-KW"/>
</dbReference>
<sequence length="669" mass="75846">VDSSGYKALYGLGLTDKSEFLIADNLGDFSAKETLEEQLRRQRLRQMSGGISQYFWTKDSKILIPHQGNIYWLDDPFSAPELLVSASDHPCLDVKASPNGNFISFVRNGDIHLLEVTSRTSFKLTDGEDDSTRGLADYIAQEEMGRSTGYWWSPDSCYVAFTEVTEKHIPEFLITHVGSDLVGTSAIESHRYPFAGQDNPQVRVGIAEVDSKECVWVESTEDEYIARVDWFPDNSLALQTESRDQQHLKVRKFSMEDSTLTTVLEENSETWINLHNMLRPLSSGRFLWASERTGFNHIYLFYEGDLLALTKGEWQVDSIESVDESGGTIFFTGTKDGHTEKHLYKMSLEGESVEKVTSESGIHNVLINVKANLFVDVFNSLSSPPKVVLRSLGNNYEVEVVIHESKDERIDRYQLEPPEIFGLKLQDGTELSGAIYYPNSDEFKAPYPTLLSVYGGPHVQLVTNSWIMTASLRAQYLRNKGYLVVVVDSRGSSRRGLKFESPIKNFMGNVEVEDQSFALNYLIEKGIADKERLGVYGWSYGGYMSLMCLAKRPDLFKAAVAGAPVTSWDGYDTHYTERYMGMPEENVAGYTKSSVMSYVSEIEGKLLLVHGLVDENVHFRHTARLINSLNEAGKDYDLLVFPEERHMPRRLEDRAYMERRILEFIQDNV</sequence>
<dbReference type="GO" id="GO:0008239">
    <property type="term" value="F:dipeptidyl-peptidase activity"/>
    <property type="evidence" value="ECO:0007669"/>
    <property type="project" value="TreeGrafter"/>
</dbReference>
<evidence type="ECO:0008006" key="6">
    <source>
        <dbReference type="Google" id="ProtNLM"/>
    </source>
</evidence>
<dbReference type="PROSITE" id="PS00708">
    <property type="entry name" value="PRO_ENDOPEP_SER"/>
    <property type="match status" value="1"/>
</dbReference>
<keyword evidence="2" id="KW-0378">Hydrolase</keyword>
<organism evidence="5">
    <name type="scientific">marine metagenome</name>
    <dbReference type="NCBI Taxonomy" id="408172"/>
    <lineage>
        <taxon>unclassified sequences</taxon>
        <taxon>metagenomes</taxon>
        <taxon>ecological metagenomes</taxon>
    </lineage>
</organism>
<keyword evidence="1" id="KW-0645">Protease</keyword>
<feature type="domain" description="Dipeptidylpeptidase IV N-terminal" evidence="4">
    <location>
        <begin position="88"/>
        <end position="385"/>
    </location>
</feature>
<dbReference type="PANTHER" id="PTHR11731:SF193">
    <property type="entry name" value="DIPEPTIDYL PEPTIDASE 9"/>
    <property type="match status" value="1"/>
</dbReference>
<feature type="domain" description="Peptidase S9 prolyl oligopeptidase catalytic" evidence="3">
    <location>
        <begin position="471"/>
        <end position="668"/>
    </location>
</feature>
<name>A0A381U707_9ZZZZ</name>
<dbReference type="PANTHER" id="PTHR11731">
    <property type="entry name" value="PROTEASE FAMILY S9B,C DIPEPTIDYL-PEPTIDASE IV-RELATED"/>
    <property type="match status" value="1"/>
</dbReference>
<evidence type="ECO:0000256" key="2">
    <source>
        <dbReference type="ARBA" id="ARBA00022801"/>
    </source>
</evidence>
<evidence type="ECO:0000313" key="5">
    <source>
        <dbReference type="EMBL" id="SVA24025.1"/>
    </source>
</evidence>
<evidence type="ECO:0000259" key="4">
    <source>
        <dbReference type="Pfam" id="PF00930"/>
    </source>
</evidence>
<evidence type="ECO:0000259" key="3">
    <source>
        <dbReference type="Pfam" id="PF00326"/>
    </source>
</evidence>
<dbReference type="SUPFAM" id="SSF82171">
    <property type="entry name" value="DPP6 N-terminal domain-like"/>
    <property type="match status" value="1"/>
</dbReference>
<accession>A0A381U707</accession>
<dbReference type="InterPro" id="IPR002469">
    <property type="entry name" value="Peptidase_S9B_N"/>
</dbReference>
<dbReference type="Gene3D" id="3.40.50.1820">
    <property type="entry name" value="alpha/beta hydrolase"/>
    <property type="match status" value="1"/>
</dbReference>
<feature type="non-terminal residue" evidence="5">
    <location>
        <position position="1"/>
    </location>
</feature>
<dbReference type="InterPro" id="IPR001375">
    <property type="entry name" value="Peptidase_S9_cat"/>
</dbReference>
<protein>
    <recommendedName>
        <fullName evidence="6">Peptidase S9 prolyl oligopeptidase catalytic domain-containing protein</fullName>
    </recommendedName>
</protein>
<gene>
    <name evidence="5" type="ORF">METZ01_LOCUS76879</name>
</gene>
<dbReference type="SUPFAM" id="SSF53474">
    <property type="entry name" value="alpha/beta-Hydrolases"/>
    <property type="match status" value="1"/>
</dbReference>
<dbReference type="Pfam" id="PF00930">
    <property type="entry name" value="DPPIV_N"/>
    <property type="match status" value="1"/>
</dbReference>
<dbReference type="Pfam" id="PF00326">
    <property type="entry name" value="Peptidase_S9"/>
    <property type="match status" value="1"/>
</dbReference>
<dbReference type="InterPro" id="IPR050278">
    <property type="entry name" value="Serine_Prot_S9B/DPPIV"/>
</dbReference>
<dbReference type="EMBL" id="UINC01005862">
    <property type="protein sequence ID" value="SVA24025.1"/>
    <property type="molecule type" value="Genomic_DNA"/>
</dbReference>